<dbReference type="InterPro" id="IPR006439">
    <property type="entry name" value="HAD-SF_hydro_IA"/>
</dbReference>
<evidence type="ECO:0000313" key="2">
    <source>
        <dbReference type="Proteomes" id="UP001056109"/>
    </source>
</evidence>
<reference evidence="1" key="1">
    <citation type="submission" date="2022-06" db="EMBL/GenBank/DDBJ databases">
        <title>Complete Genome Sequence of Arcanobacterium pinnipediorum strain DSM 28752 isolated from a harbour seal.</title>
        <authorList>
            <person name="Borowiak M."/>
            <person name="Kreitlow A."/>
            <person name="Alssahen M."/>
            <person name="Malorny B."/>
            <person name="Laemmler C."/>
            <person name="Prenger-Berninghoff E."/>
            <person name="Siebert U."/>
            <person name="Ploetz M."/>
            <person name="Abdulmawjood A."/>
        </authorList>
    </citation>
    <scope>NUCLEOTIDE SEQUENCE</scope>
    <source>
        <strain evidence="1">DSM 28752</strain>
    </source>
</reference>
<dbReference type="InterPro" id="IPR006357">
    <property type="entry name" value="HAD-SF_hydro_IIA"/>
</dbReference>
<gene>
    <name evidence="1" type="ORF">NG665_04765</name>
</gene>
<name>A0ABY5AEV8_9ACTO</name>
<dbReference type="RefSeq" id="WP_252672525.1">
    <property type="nucleotide sequence ID" value="NZ_CP099547.1"/>
</dbReference>
<dbReference type="InterPro" id="IPR023214">
    <property type="entry name" value="HAD_sf"/>
</dbReference>
<sequence length="338" mass="35844">MTNPTILSAYDVILSDLDGVAYRGNSPAIGAIEGFQYAKENGVRVVYMTNNSARIPEDTAAHLTEIGIPTQGGDVVTSAITGVMLLAKLVPPGAKVLPLGAQGVIQALIEGGFTLVDSADDHPEAVLHGLNPEATWLQLSEAALAIERGAQYIATNIDATLPKERGEYLGNGSLVAAVSHATGVVPPSSGKPEPAMYELALEKSGGKKPLVIGDRLDTDILGANRARFDSAHVLTGVTSMRQVMLADPDQRPTHQIFDLRDLSAPIEQPIFSEGGVSVGNTRVQIADQTILIDSAPIETTGFELTLSQYQALVALVWQEIDSGRDMSWIPECQPISSR</sequence>
<accession>A0ABY5AEV8</accession>
<proteinExistence type="predicted"/>
<dbReference type="NCBIfam" id="TIGR01460">
    <property type="entry name" value="HAD-SF-IIA"/>
    <property type="match status" value="1"/>
</dbReference>
<dbReference type="GO" id="GO:0016787">
    <property type="term" value="F:hydrolase activity"/>
    <property type="evidence" value="ECO:0007669"/>
    <property type="project" value="UniProtKB-KW"/>
</dbReference>
<evidence type="ECO:0000313" key="1">
    <source>
        <dbReference type="EMBL" id="USR78710.1"/>
    </source>
</evidence>
<keyword evidence="2" id="KW-1185">Reference proteome</keyword>
<dbReference type="PANTHER" id="PTHR19288:SF95">
    <property type="entry name" value="D-GLYCEROL 3-PHOSPHATE PHOSPHATASE"/>
    <property type="match status" value="1"/>
</dbReference>
<dbReference type="PANTHER" id="PTHR19288">
    <property type="entry name" value="4-NITROPHENYLPHOSPHATASE-RELATED"/>
    <property type="match status" value="1"/>
</dbReference>
<organism evidence="1 2">
    <name type="scientific">Arcanobacterium pinnipediorum</name>
    <dbReference type="NCBI Taxonomy" id="1503041"/>
    <lineage>
        <taxon>Bacteria</taxon>
        <taxon>Bacillati</taxon>
        <taxon>Actinomycetota</taxon>
        <taxon>Actinomycetes</taxon>
        <taxon>Actinomycetales</taxon>
        <taxon>Actinomycetaceae</taxon>
        <taxon>Arcanobacterium</taxon>
    </lineage>
</organism>
<dbReference type="Pfam" id="PF13344">
    <property type="entry name" value="Hydrolase_6"/>
    <property type="match status" value="1"/>
</dbReference>
<protein>
    <submittedName>
        <fullName evidence="1">HAD-IIA family hydrolase</fullName>
    </submittedName>
</protein>
<dbReference type="Pfam" id="PF13242">
    <property type="entry name" value="Hydrolase_like"/>
    <property type="match status" value="1"/>
</dbReference>
<dbReference type="Gene3D" id="3.40.50.1000">
    <property type="entry name" value="HAD superfamily/HAD-like"/>
    <property type="match status" value="2"/>
</dbReference>
<dbReference type="EMBL" id="CP099547">
    <property type="protein sequence ID" value="USR78710.1"/>
    <property type="molecule type" value="Genomic_DNA"/>
</dbReference>
<dbReference type="InterPro" id="IPR036412">
    <property type="entry name" value="HAD-like_sf"/>
</dbReference>
<dbReference type="NCBIfam" id="TIGR01549">
    <property type="entry name" value="HAD-SF-IA-v1"/>
    <property type="match status" value="1"/>
</dbReference>
<dbReference type="SUPFAM" id="SSF56784">
    <property type="entry name" value="HAD-like"/>
    <property type="match status" value="1"/>
</dbReference>
<dbReference type="Proteomes" id="UP001056109">
    <property type="component" value="Chromosome"/>
</dbReference>
<keyword evidence="1" id="KW-0378">Hydrolase</keyword>